<dbReference type="EMBL" id="MEZJ01000015">
    <property type="protein sequence ID" value="OGD54402.1"/>
    <property type="molecule type" value="Genomic_DNA"/>
</dbReference>
<evidence type="ECO:0000313" key="3">
    <source>
        <dbReference type="Proteomes" id="UP000178758"/>
    </source>
</evidence>
<name>A0A1F5DGV1_9BACT</name>
<dbReference type="Pfam" id="PF04296">
    <property type="entry name" value="YlxR"/>
    <property type="match status" value="1"/>
</dbReference>
<proteinExistence type="predicted"/>
<comment type="caution">
    <text evidence="2">The sequence shown here is derived from an EMBL/GenBank/DDBJ whole genome shotgun (WGS) entry which is preliminary data.</text>
</comment>
<dbReference type="AlphaFoldDB" id="A0A1F5DGV1"/>
<dbReference type="SUPFAM" id="SSF64376">
    <property type="entry name" value="YlxR-like"/>
    <property type="match status" value="1"/>
</dbReference>
<reference evidence="2 3" key="1">
    <citation type="journal article" date="2016" name="Nat. Commun.">
        <title>Thousands of microbial genomes shed light on interconnected biogeochemical processes in an aquifer system.</title>
        <authorList>
            <person name="Anantharaman K."/>
            <person name="Brown C.T."/>
            <person name="Hug L.A."/>
            <person name="Sharon I."/>
            <person name="Castelle C.J."/>
            <person name="Probst A.J."/>
            <person name="Thomas B.C."/>
            <person name="Singh A."/>
            <person name="Wilkins M.J."/>
            <person name="Karaoz U."/>
            <person name="Brodie E.L."/>
            <person name="Williams K.H."/>
            <person name="Hubbard S.S."/>
            <person name="Banfield J.F."/>
        </authorList>
    </citation>
    <scope>NUCLEOTIDE SEQUENCE [LARGE SCALE GENOMIC DNA]</scope>
</reference>
<protein>
    <recommendedName>
        <fullName evidence="1">YlxR domain-containing protein</fullName>
    </recommendedName>
</protein>
<feature type="domain" description="YlxR" evidence="1">
    <location>
        <begin position="2"/>
        <end position="66"/>
    </location>
</feature>
<dbReference type="InterPro" id="IPR007393">
    <property type="entry name" value="YlxR_dom"/>
</dbReference>
<dbReference type="PANTHER" id="PTHR34215">
    <property type="entry name" value="BLL0784 PROTEIN"/>
    <property type="match status" value="1"/>
</dbReference>
<dbReference type="PANTHER" id="PTHR34215:SF1">
    <property type="entry name" value="YLXR DOMAIN-CONTAINING PROTEIN"/>
    <property type="match status" value="1"/>
</dbReference>
<dbReference type="InterPro" id="IPR035931">
    <property type="entry name" value="YlxR-like_sf"/>
</dbReference>
<dbReference type="Gene3D" id="3.30.1230.10">
    <property type="entry name" value="YlxR-like"/>
    <property type="match status" value="1"/>
</dbReference>
<organism evidence="2 3">
    <name type="scientific">Candidatus Beckwithbacteria bacterium RBG_13_35_6</name>
    <dbReference type="NCBI Taxonomy" id="1797456"/>
    <lineage>
        <taxon>Bacteria</taxon>
        <taxon>Candidatus Beckwithiibacteriota</taxon>
    </lineage>
</organism>
<dbReference type="Proteomes" id="UP000178758">
    <property type="component" value="Unassembled WGS sequence"/>
</dbReference>
<gene>
    <name evidence="2" type="ORF">A3J78_00055</name>
</gene>
<accession>A0A1F5DGV1</accession>
<sequence length="85" mass="9643">MRTCLGCKKAKSKDKLLRLILNTKGELEPDFKLNKGGRGAYVCKDNPECMKLALEKKVFTHVYKRENIKIIEFFQNSGSSGSRSC</sequence>
<evidence type="ECO:0000259" key="1">
    <source>
        <dbReference type="Pfam" id="PF04296"/>
    </source>
</evidence>
<dbReference type="InterPro" id="IPR037465">
    <property type="entry name" value="YlxR"/>
</dbReference>
<evidence type="ECO:0000313" key="2">
    <source>
        <dbReference type="EMBL" id="OGD54402.1"/>
    </source>
</evidence>